<accession>A0ABR7YFC6</accession>
<name>A0ABR7YFC6_9SPHI</name>
<dbReference type="EMBL" id="JACOIJ010000017">
    <property type="protein sequence ID" value="MBD1429928.1"/>
    <property type="molecule type" value="Genomic_DNA"/>
</dbReference>
<sequence length="108" mass="11699">MILNSVVNETLTLEKSLELSLAHSWIYANGGVCGLIVYNNGSTVVAYDRCSTVKGSGNSKVVVEGLEAVDPNTAAKWLLLDGSPTHLAECSLRRYQVRKQGNLYVITN</sequence>
<proteinExistence type="predicted"/>
<dbReference type="RefSeq" id="WP_165292176.1">
    <property type="nucleotide sequence ID" value="NZ_JACOIJ010000017.1"/>
</dbReference>
<evidence type="ECO:0000313" key="1">
    <source>
        <dbReference type="EMBL" id="MBD1429928.1"/>
    </source>
</evidence>
<gene>
    <name evidence="1" type="ORF">H8B04_10135</name>
</gene>
<dbReference type="Proteomes" id="UP000651271">
    <property type="component" value="Unassembled WGS sequence"/>
</dbReference>
<reference evidence="1 2" key="1">
    <citation type="submission" date="2020-08" db="EMBL/GenBank/DDBJ databases">
        <title>Sphingobacterium sp. DN04309 isolated from aquaculture water.</title>
        <authorList>
            <person name="Zhang M."/>
        </authorList>
    </citation>
    <scope>NUCLEOTIDE SEQUENCE [LARGE SCALE GENOMIC DNA]</scope>
    <source>
        <strain evidence="1 2">DN04309</strain>
    </source>
</reference>
<keyword evidence="2" id="KW-1185">Reference proteome</keyword>
<protein>
    <recommendedName>
        <fullName evidence="3">Rieske domain-containing protein</fullName>
    </recommendedName>
</protein>
<organism evidence="1 2">
    <name type="scientific">Sphingobacterium litopenaei</name>
    <dbReference type="NCBI Taxonomy" id="2763500"/>
    <lineage>
        <taxon>Bacteria</taxon>
        <taxon>Pseudomonadati</taxon>
        <taxon>Bacteroidota</taxon>
        <taxon>Sphingobacteriia</taxon>
        <taxon>Sphingobacteriales</taxon>
        <taxon>Sphingobacteriaceae</taxon>
        <taxon>Sphingobacterium</taxon>
    </lineage>
</organism>
<comment type="caution">
    <text evidence="1">The sequence shown here is derived from an EMBL/GenBank/DDBJ whole genome shotgun (WGS) entry which is preliminary data.</text>
</comment>
<evidence type="ECO:0008006" key="3">
    <source>
        <dbReference type="Google" id="ProtNLM"/>
    </source>
</evidence>
<evidence type="ECO:0000313" key="2">
    <source>
        <dbReference type="Proteomes" id="UP000651271"/>
    </source>
</evidence>